<dbReference type="GO" id="GO:0000329">
    <property type="term" value="C:fungal-type vacuole membrane"/>
    <property type="evidence" value="ECO:0007669"/>
    <property type="project" value="TreeGrafter"/>
</dbReference>
<gene>
    <name evidence="2" type="ORF">CYFA0S_17e02102g</name>
</gene>
<name>A0A061B671_CYBFA</name>
<feature type="compositionally biased region" description="Polar residues" evidence="1">
    <location>
        <begin position="204"/>
        <end position="216"/>
    </location>
</feature>
<dbReference type="AlphaFoldDB" id="A0A061B671"/>
<dbReference type="EMBL" id="LK052902">
    <property type="protein sequence ID" value="CDR45344.1"/>
    <property type="molecule type" value="Genomic_DNA"/>
</dbReference>
<feature type="region of interest" description="Disordered" evidence="1">
    <location>
        <begin position="1"/>
        <end position="221"/>
    </location>
</feature>
<dbReference type="GO" id="GO:0031929">
    <property type="term" value="P:TOR signaling"/>
    <property type="evidence" value="ECO:0007669"/>
    <property type="project" value="InterPro"/>
</dbReference>
<feature type="compositionally biased region" description="Polar residues" evidence="1">
    <location>
        <begin position="163"/>
        <end position="174"/>
    </location>
</feature>
<dbReference type="GO" id="GO:0031931">
    <property type="term" value="C:TORC1 complex"/>
    <property type="evidence" value="ECO:0007669"/>
    <property type="project" value="InterPro"/>
</dbReference>
<dbReference type="PhylomeDB" id="A0A061B671"/>
<feature type="region of interest" description="Disordered" evidence="1">
    <location>
        <begin position="499"/>
        <end position="544"/>
    </location>
</feature>
<organism evidence="2">
    <name type="scientific">Cyberlindnera fabianii</name>
    <name type="common">Yeast</name>
    <name type="synonym">Hansenula fabianii</name>
    <dbReference type="NCBI Taxonomy" id="36022"/>
    <lineage>
        <taxon>Eukaryota</taxon>
        <taxon>Fungi</taxon>
        <taxon>Dikarya</taxon>
        <taxon>Ascomycota</taxon>
        <taxon>Saccharomycotina</taxon>
        <taxon>Saccharomycetes</taxon>
        <taxon>Phaffomycetales</taxon>
        <taxon>Phaffomycetaceae</taxon>
        <taxon>Cyberlindnera</taxon>
    </lineage>
</organism>
<dbReference type="PANTHER" id="PTHR22794:SF2">
    <property type="entry name" value="THAP DOMAIN-CONTAINING PROTEIN 11"/>
    <property type="match status" value="1"/>
</dbReference>
<dbReference type="VEuPathDB" id="FungiDB:BON22_3854"/>
<feature type="compositionally biased region" description="Polar residues" evidence="1">
    <location>
        <begin position="46"/>
        <end position="66"/>
    </location>
</feature>
<dbReference type="OrthoDB" id="5430106at2759"/>
<feature type="compositionally biased region" description="Polar residues" evidence="1">
    <location>
        <begin position="1"/>
        <end position="27"/>
    </location>
</feature>
<dbReference type="InterPro" id="IPR018857">
    <property type="entry name" value="TORC1_cplx_su_TCO89"/>
</dbReference>
<proteinExistence type="predicted"/>
<feature type="compositionally biased region" description="Acidic residues" evidence="1">
    <location>
        <begin position="114"/>
        <end position="140"/>
    </location>
</feature>
<feature type="compositionally biased region" description="Low complexity" evidence="1">
    <location>
        <begin position="499"/>
        <end position="510"/>
    </location>
</feature>
<feature type="compositionally biased region" description="Low complexity" evidence="1">
    <location>
        <begin position="326"/>
        <end position="341"/>
    </location>
</feature>
<evidence type="ECO:0000313" key="2">
    <source>
        <dbReference type="EMBL" id="CDR45344.1"/>
    </source>
</evidence>
<evidence type="ECO:0000256" key="1">
    <source>
        <dbReference type="SAM" id="MobiDB-lite"/>
    </source>
</evidence>
<sequence>MKGSQKPQKTKQFSVRTTHSRSASYGRNLNKLGRITSSEDMHHNPHGQSQAQTQRPLLNRSRSTDGTIGRRNRSFTKLAALHPLTRTRSQQNVPRVPSKVVIDLHTNNESSEGEHDDDDNEVEEEEVDAFSDDEIQVDTEEPLKVPSPKPQQVLSYRAPPQFSHKNVNGAFSSSIDHEAPNKSQLDSEQLSRVPPAPSAENQEKTPTPETGDQKSGSALIEPHPSVQHNQVVIDAQKEPSEQELAQYYQNMILSQSTGLVRQFSDAAPFHNSLIPDAAPTAQSQDLLQYIHSNDRISGTITNLKPMSETANSLKQFTIQHTPQQQHNSHSLANSNESSSMLSFRAEPIRRDQLLMTGLPSPGNRRGDTPLGSIETRTQQKLWLQRENSLLDISAMKATTAVTPQARREFERVSREFVNVRRFVNPLSDAVKRVNAGKIPNHNKNSNQVTTPSADHLKSLNAEEVQFKLLKIWRQSERSSPPEQARPQPQRHLSQNYFNQQPQRPTAAQQQSAYSGLMGGGPLMRSPAAPTTRAVDRANNSPENKRIDLAAARLSEMEQIQKLT</sequence>
<feature type="compositionally biased region" description="Polar residues" evidence="1">
    <location>
        <begin position="181"/>
        <end position="190"/>
    </location>
</feature>
<dbReference type="Pfam" id="PF10452">
    <property type="entry name" value="TCO89"/>
    <property type="match status" value="1"/>
</dbReference>
<protein>
    <submittedName>
        <fullName evidence="2">CYFA0S17e02102g1_1</fullName>
    </submittedName>
</protein>
<feature type="region of interest" description="Disordered" evidence="1">
    <location>
        <begin position="319"/>
        <end position="341"/>
    </location>
</feature>
<dbReference type="PANTHER" id="PTHR22794">
    <property type="entry name" value="THAP DOMAIN PROTEIN 11"/>
    <property type="match status" value="1"/>
</dbReference>
<reference evidence="2" key="1">
    <citation type="journal article" date="2014" name="Genome Announc.">
        <title>Genome sequence of the yeast Cyberlindnera fabianii (Hansenula fabianii).</title>
        <authorList>
            <person name="Freel K.C."/>
            <person name="Sarilar V."/>
            <person name="Neuveglise C."/>
            <person name="Devillers H."/>
            <person name="Friedrich A."/>
            <person name="Schacherer J."/>
        </authorList>
    </citation>
    <scope>NUCLEOTIDE SEQUENCE</scope>
    <source>
        <strain evidence="2">YJS4271</strain>
    </source>
</reference>
<accession>A0A061B671</accession>